<dbReference type="Pfam" id="PF05713">
    <property type="entry name" value="MobC"/>
    <property type="match status" value="1"/>
</dbReference>
<dbReference type="InterPro" id="IPR008687">
    <property type="entry name" value="MobC"/>
</dbReference>
<sequence>MVSAKRKQYLDDYVDQRKRINISLSADEFTKVSYLADLNHTKPTSFIAQLVQHHLNKSPFISSQLQNEIKEMKYLLRNVANNINQIAHRSNTLKVMVDERDLLMELKKLEDGIATFITKEANK</sequence>
<feature type="domain" description="Bacterial mobilisation" evidence="1">
    <location>
        <begin position="76"/>
        <end position="110"/>
    </location>
</feature>
<reference evidence="2" key="1">
    <citation type="journal article" date="2020" name="mSystems">
        <title>Genome- and Community-Level Interaction Insights into Carbon Utilization and Element Cycling Functions of Hydrothermarchaeota in Hydrothermal Sediment.</title>
        <authorList>
            <person name="Zhou Z."/>
            <person name="Liu Y."/>
            <person name="Xu W."/>
            <person name="Pan J."/>
            <person name="Luo Z.H."/>
            <person name="Li M."/>
        </authorList>
    </citation>
    <scope>NUCLEOTIDE SEQUENCE [LARGE SCALE GENOMIC DNA]</scope>
    <source>
        <strain evidence="2">HyVt-346</strain>
    </source>
</reference>
<protein>
    <submittedName>
        <fullName evidence="2">Plasmid mobilization relaxosome protein MobC</fullName>
    </submittedName>
</protein>
<dbReference type="EMBL" id="DRGM01000049">
    <property type="protein sequence ID" value="HEA15752.1"/>
    <property type="molecule type" value="Genomic_DNA"/>
</dbReference>
<comment type="caution">
    <text evidence="2">The sequence shown here is derived from an EMBL/GenBank/DDBJ whole genome shotgun (WGS) entry which is preliminary data.</text>
</comment>
<dbReference type="AlphaFoldDB" id="A0A7V1CWS7"/>
<organism evidence="2">
    <name type="scientific">Pseudoalteromonas prydzensis</name>
    <dbReference type="NCBI Taxonomy" id="182141"/>
    <lineage>
        <taxon>Bacteria</taxon>
        <taxon>Pseudomonadati</taxon>
        <taxon>Pseudomonadota</taxon>
        <taxon>Gammaproteobacteria</taxon>
        <taxon>Alteromonadales</taxon>
        <taxon>Pseudoalteromonadaceae</taxon>
        <taxon>Pseudoalteromonas</taxon>
    </lineage>
</organism>
<dbReference type="Proteomes" id="UP000886188">
    <property type="component" value="Unassembled WGS sequence"/>
</dbReference>
<proteinExistence type="predicted"/>
<evidence type="ECO:0000259" key="1">
    <source>
        <dbReference type="Pfam" id="PF05713"/>
    </source>
</evidence>
<evidence type="ECO:0000313" key="2">
    <source>
        <dbReference type="EMBL" id="HEA15752.1"/>
    </source>
</evidence>
<gene>
    <name evidence="2" type="primary">mobC</name>
    <name evidence="2" type="ORF">ENH88_04740</name>
</gene>
<name>A0A7V1CWS7_9GAMM</name>
<accession>A0A7V1CWS7</accession>
<dbReference type="RefSeq" id="WP_304180221.1">
    <property type="nucleotide sequence ID" value="NZ_DRGM01000049.1"/>
</dbReference>